<sequence length="326" mass="35548">MSSEYNTTLPAINPSEKFLPLVGPILVGASLSWWLYGIMVLQVYVYYLAFPGDPLWTKAAVYGLFVLDTIDSVITTDVAWKMLCRGWGKPETLIKTDWGFAMTPVIDATIPIWVHMFYAWRLWVLGRNMKWKCFTSGIVILSLAVGITGIASGITYATINDVRKITEIYVPISTWLAGSAFVDLLIATSMVYLLLAARKQAVKWNRATGRKLTNMIRLSVESGVASAALAIIHLTFFLSSGTNNIHLAFAFVTPKLYSNSLMVSLNSRAGVYERAGSSSSNPANGNARQVTLVEFCETVPATVSSGTGRSGHSDIVNNIKGSTLAV</sequence>
<dbReference type="EMBL" id="WTXG01000092">
    <property type="protein sequence ID" value="KAI0293664.1"/>
    <property type="molecule type" value="Genomic_DNA"/>
</dbReference>
<dbReference type="InterPro" id="IPR045339">
    <property type="entry name" value="DUF6534"/>
</dbReference>
<comment type="caution">
    <text evidence="4">The sequence shown here is derived from an EMBL/GenBank/DDBJ whole genome shotgun (WGS) entry which is preliminary data.</text>
</comment>
<organism evidence="4 5">
    <name type="scientific">Multifurca ochricompacta</name>
    <dbReference type="NCBI Taxonomy" id="376703"/>
    <lineage>
        <taxon>Eukaryota</taxon>
        <taxon>Fungi</taxon>
        <taxon>Dikarya</taxon>
        <taxon>Basidiomycota</taxon>
        <taxon>Agaricomycotina</taxon>
        <taxon>Agaricomycetes</taxon>
        <taxon>Russulales</taxon>
        <taxon>Russulaceae</taxon>
        <taxon>Multifurca</taxon>
    </lineage>
</organism>
<feature type="transmembrane region" description="Helical" evidence="1">
    <location>
        <begin position="25"/>
        <end position="47"/>
    </location>
</feature>
<feature type="domain" description="DUF6534" evidence="2">
    <location>
        <begin position="179"/>
        <end position="269"/>
    </location>
</feature>
<dbReference type="Proteomes" id="UP001203297">
    <property type="component" value="Unassembled WGS sequence"/>
</dbReference>
<feature type="transmembrane region" description="Helical" evidence="1">
    <location>
        <begin position="218"/>
        <end position="238"/>
    </location>
</feature>
<reference evidence="4" key="1">
    <citation type="journal article" date="2022" name="New Phytol.">
        <title>Evolutionary transition to the ectomycorrhizal habit in the genomes of a hyperdiverse lineage of mushroom-forming fungi.</title>
        <authorList>
            <person name="Looney B."/>
            <person name="Miyauchi S."/>
            <person name="Morin E."/>
            <person name="Drula E."/>
            <person name="Courty P.E."/>
            <person name="Kohler A."/>
            <person name="Kuo A."/>
            <person name="LaButti K."/>
            <person name="Pangilinan J."/>
            <person name="Lipzen A."/>
            <person name="Riley R."/>
            <person name="Andreopoulos W."/>
            <person name="He G."/>
            <person name="Johnson J."/>
            <person name="Nolan M."/>
            <person name="Tritt A."/>
            <person name="Barry K.W."/>
            <person name="Grigoriev I.V."/>
            <person name="Nagy L.G."/>
            <person name="Hibbett D."/>
            <person name="Henrissat B."/>
            <person name="Matheny P.B."/>
            <person name="Labbe J."/>
            <person name="Martin F.M."/>
        </authorList>
    </citation>
    <scope>NUCLEOTIDE SEQUENCE</scope>
    <source>
        <strain evidence="4">BPL690</strain>
    </source>
</reference>
<accession>A0AAD4QIZ4</accession>
<feature type="transmembrane region" description="Helical" evidence="1">
    <location>
        <begin position="133"/>
        <end position="155"/>
    </location>
</feature>
<evidence type="ECO:0000313" key="5">
    <source>
        <dbReference type="Proteomes" id="UP001203297"/>
    </source>
</evidence>
<keyword evidence="1" id="KW-0472">Membrane</keyword>
<feature type="transmembrane region" description="Helical" evidence="1">
    <location>
        <begin position="175"/>
        <end position="197"/>
    </location>
</feature>
<evidence type="ECO:0000259" key="2">
    <source>
        <dbReference type="Pfam" id="PF20152"/>
    </source>
</evidence>
<name>A0AAD4QIZ4_9AGAM</name>
<protein>
    <recommendedName>
        <fullName evidence="2">DUF6534 domain-containing protein</fullName>
    </recommendedName>
</protein>
<dbReference type="AlphaFoldDB" id="A0AAD4QIZ4"/>
<dbReference type="PANTHER" id="PTHR40465">
    <property type="entry name" value="CHROMOSOME 1, WHOLE GENOME SHOTGUN SEQUENCE"/>
    <property type="match status" value="1"/>
</dbReference>
<evidence type="ECO:0000313" key="3">
    <source>
        <dbReference type="EMBL" id="KAI0291511.1"/>
    </source>
</evidence>
<feature type="transmembrane region" description="Helical" evidence="1">
    <location>
        <begin position="100"/>
        <end position="121"/>
    </location>
</feature>
<dbReference type="Pfam" id="PF20152">
    <property type="entry name" value="DUF6534"/>
    <property type="match status" value="1"/>
</dbReference>
<proteinExistence type="predicted"/>
<dbReference type="EMBL" id="WTXG01000156">
    <property type="protein sequence ID" value="KAI0291511.1"/>
    <property type="molecule type" value="Genomic_DNA"/>
</dbReference>
<evidence type="ECO:0000313" key="4">
    <source>
        <dbReference type="EMBL" id="KAI0293664.1"/>
    </source>
</evidence>
<keyword evidence="5" id="KW-1185">Reference proteome</keyword>
<evidence type="ECO:0000256" key="1">
    <source>
        <dbReference type="SAM" id="Phobius"/>
    </source>
</evidence>
<keyword evidence="1" id="KW-1133">Transmembrane helix</keyword>
<dbReference type="PANTHER" id="PTHR40465:SF1">
    <property type="entry name" value="DUF6534 DOMAIN-CONTAINING PROTEIN"/>
    <property type="match status" value="1"/>
</dbReference>
<gene>
    <name evidence="4" type="ORF">B0F90DRAFT_1391770</name>
    <name evidence="3" type="ORF">B0F90DRAFT_368524</name>
</gene>
<keyword evidence="1" id="KW-0812">Transmembrane</keyword>